<keyword evidence="6 9" id="KW-1133">Transmembrane helix</keyword>
<evidence type="ECO:0000256" key="1">
    <source>
        <dbReference type="ARBA" id="ARBA00004651"/>
    </source>
</evidence>
<feature type="transmembrane region" description="Helical" evidence="9">
    <location>
        <begin position="114"/>
        <end position="134"/>
    </location>
</feature>
<comment type="subcellular location">
    <subcellularLocation>
        <location evidence="1 9">Cell membrane</location>
        <topology evidence="1 9">Multi-pass membrane protein</topology>
    </subcellularLocation>
</comment>
<comment type="caution">
    <text evidence="11">The sequence shown here is derived from an EMBL/GenBank/DDBJ whole genome shotgun (WGS) entry which is preliminary data.</text>
</comment>
<comment type="caution">
    <text evidence="9">Lacks conserved residue(s) required for the propagation of feature annotation.</text>
</comment>
<comment type="function">
    <text evidence="9">Catalyzes the phospholipid dependent N-acylation of the N-terminal cysteine of apolipoprotein, the last step in lipoprotein maturation.</text>
</comment>
<comment type="pathway">
    <text evidence="9">Protein modification; lipoprotein biosynthesis (N-acyl transfer).</text>
</comment>
<dbReference type="NCBIfam" id="TIGR00546">
    <property type="entry name" value="lnt"/>
    <property type="match status" value="1"/>
</dbReference>
<reference evidence="11 12" key="1">
    <citation type="submission" date="2017-05" db="EMBL/GenBank/DDBJ databases">
        <authorList>
            <person name="Varghese N."/>
            <person name="Submissions S."/>
        </authorList>
    </citation>
    <scope>NUCLEOTIDE SEQUENCE [LARGE SCALE GENOMIC DNA]</scope>
    <source>
        <strain evidence="11 12">SM16</strain>
    </source>
</reference>
<comment type="catalytic activity">
    <reaction evidence="9">
        <text>N-terminal S-1,2-diacyl-sn-glyceryl-L-cysteinyl-[lipoprotein] + a glycerophospholipid = N-acyl-S-1,2-diacyl-sn-glyceryl-L-cysteinyl-[lipoprotein] + a 2-acyl-sn-glycero-3-phospholipid + H(+)</text>
        <dbReference type="Rhea" id="RHEA:48228"/>
        <dbReference type="Rhea" id="RHEA-COMP:14681"/>
        <dbReference type="Rhea" id="RHEA-COMP:14684"/>
        <dbReference type="ChEBI" id="CHEBI:15378"/>
        <dbReference type="ChEBI" id="CHEBI:136912"/>
        <dbReference type="ChEBI" id="CHEBI:140656"/>
        <dbReference type="ChEBI" id="CHEBI:140657"/>
        <dbReference type="ChEBI" id="CHEBI:140660"/>
        <dbReference type="EC" id="2.3.1.269"/>
    </reaction>
</comment>
<keyword evidence="4 9" id="KW-0808">Transferase</keyword>
<dbReference type="HAMAP" id="MF_01148">
    <property type="entry name" value="Lnt"/>
    <property type="match status" value="1"/>
</dbReference>
<keyword evidence="3 9" id="KW-1003">Cell membrane</keyword>
<organism evidence="11 12">
    <name type="scientific">Novosphingobium panipatense</name>
    <dbReference type="NCBI Taxonomy" id="428991"/>
    <lineage>
        <taxon>Bacteria</taxon>
        <taxon>Pseudomonadati</taxon>
        <taxon>Pseudomonadota</taxon>
        <taxon>Alphaproteobacteria</taxon>
        <taxon>Sphingomonadales</taxon>
        <taxon>Sphingomonadaceae</taxon>
        <taxon>Novosphingobium</taxon>
    </lineage>
</organism>
<dbReference type="Pfam" id="PF00795">
    <property type="entry name" value="CN_hydrolase"/>
    <property type="match status" value="1"/>
</dbReference>
<dbReference type="PANTHER" id="PTHR38686:SF1">
    <property type="entry name" value="APOLIPOPROTEIN N-ACYLTRANSFERASE"/>
    <property type="match status" value="1"/>
</dbReference>
<feature type="transmembrane region" description="Helical" evidence="9">
    <location>
        <begin position="72"/>
        <end position="94"/>
    </location>
</feature>
<evidence type="ECO:0000256" key="8">
    <source>
        <dbReference type="ARBA" id="ARBA00023315"/>
    </source>
</evidence>
<feature type="transmembrane region" description="Helical" evidence="9">
    <location>
        <begin position="419"/>
        <end position="440"/>
    </location>
</feature>
<dbReference type="InterPro" id="IPR003010">
    <property type="entry name" value="C-N_Hydrolase"/>
</dbReference>
<dbReference type="InterPro" id="IPR004563">
    <property type="entry name" value="Apolipo_AcylTrfase"/>
</dbReference>
<evidence type="ECO:0000256" key="4">
    <source>
        <dbReference type="ARBA" id="ARBA00022679"/>
    </source>
</evidence>
<gene>
    <name evidence="9" type="primary">lnt</name>
    <name evidence="11" type="ORF">SAMN06296065_11542</name>
</gene>
<dbReference type="Gene3D" id="3.60.110.10">
    <property type="entry name" value="Carbon-nitrogen hydrolase"/>
    <property type="match status" value="1"/>
</dbReference>
<evidence type="ECO:0000256" key="2">
    <source>
        <dbReference type="ARBA" id="ARBA00010065"/>
    </source>
</evidence>
<evidence type="ECO:0000313" key="11">
    <source>
        <dbReference type="EMBL" id="SMP80798.1"/>
    </source>
</evidence>
<feature type="domain" description="CN hydrolase" evidence="10">
    <location>
        <begin position="173"/>
        <end position="412"/>
    </location>
</feature>
<dbReference type="InterPro" id="IPR036526">
    <property type="entry name" value="C-N_Hydrolase_sf"/>
</dbReference>
<protein>
    <recommendedName>
        <fullName evidence="9">Apolipoprotein N-acyltransferase</fullName>
        <shortName evidence="9">ALP N-acyltransferase</shortName>
        <ecNumber evidence="9">2.3.1.269</ecNumber>
    </recommendedName>
</protein>
<accession>A0ABY1QXR9</accession>
<feature type="transmembrane region" description="Helical" evidence="9">
    <location>
        <begin position="36"/>
        <end position="60"/>
    </location>
</feature>
<dbReference type="CDD" id="cd07571">
    <property type="entry name" value="ALP_N-acyl_transferase"/>
    <property type="match status" value="1"/>
</dbReference>
<keyword evidence="12" id="KW-1185">Reference proteome</keyword>
<keyword evidence="7 9" id="KW-0472">Membrane</keyword>
<dbReference type="EC" id="2.3.1.269" evidence="9"/>
<feature type="transmembrane region" description="Helical" evidence="9">
    <location>
        <begin position="141"/>
        <end position="157"/>
    </location>
</feature>
<evidence type="ECO:0000256" key="9">
    <source>
        <dbReference type="HAMAP-Rule" id="MF_01148"/>
    </source>
</evidence>
<keyword evidence="5 9" id="KW-0812">Transmembrane</keyword>
<proteinExistence type="inferred from homology"/>
<dbReference type="Proteomes" id="UP001157910">
    <property type="component" value="Unassembled WGS sequence"/>
</dbReference>
<dbReference type="PANTHER" id="PTHR38686">
    <property type="entry name" value="APOLIPOPROTEIN N-ACYLTRANSFERASE"/>
    <property type="match status" value="1"/>
</dbReference>
<evidence type="ECO:0000313" key="12">
    <source>
        <dbReference type="Proteomes" id="UP001157910"/>
    </source>
</evidence>
<dbReference type="EMBL" id="FXUI01000015">
    <property type="protein sequence ID" value="SMP80798.1"/>
    <property type="molecule type" value="Genomic_DNA"/>
</dbReference>
<evidence type="ECO:0000256" key="5">
    <source>
        <dbReference type="ARBA" id="ARBA00022692"/>
    </source>
</evidence>
<dbReference type="Pfam" id="PF20154">
    <property type="entry name" value="LNT_N"/>
    <property type="match status" value="1"/>
</dbReference>
<dbReference type="InterPro" id="IPR045378">
    <property type="entry name" value="LNT_N"/>
</dbReference>
<evidence type="ECO:0000256" key="6">
    <source>
        <dbReference type="ARBA" id="ARBA00022989"/>
    </source>
</evidence>
<keyword evidence="8 9" id="KW-0012">Acyltransferase</keyword>
<evidence type="ECO:0000256" key="3">
    <source>
        <dbReference type="ARBA" id="ARBA00022475"/>
    </source>
</evidence>
<evidence type="ECO:0000256" key="7">
    <source>
        <dbReference type="ARBA" id="ARBA00023136"/>
    </source>
</evidence>
<dbReference type="SUPFAM" id="SSF56317">
    <property type="entry name" value="Carbon-nitrogen hydrolase"/>
    <property type="match status" value="1"/>
</dbReference>
<sequence length="449" mass="47908">MRLALAASWWFGVGVGIASLFWLAHAFSFQDAMPPWLGWIAVALLSAYTALYWALALGLAHAVTRKASGISFAVHASAGFMIAEWLRGIVLTGFPWNPLASIWLDAPHVAQGAAVIGGLGLSGVTILLCGLIAAVTRGDSLRPLIATIGIITAWLAFPQKGTVADTSIPISVVQGNISQSDKWRPGEADAQLMKYMALTKAPLSNAPRLIFWPEAAITEPLDIDLALRRQATSALSAQDLLFTGAIGTTENKGLTNSVFVLDADGAILVRYDKAHLVPFGEYLPFSNILGRLGMSRLVPGNTDFIAGPGPRTLNIRKLRAGVSICYEIIFPAAVIDPENRPAFLFNPSNDAWFGFGGPQQHLAQARLRAIEEGLPIIRATPTGETAVIRSDGSIAARLPAHQAGRLDAFLPSPADPTQYSLWGNAIPLGAGIIVIAIAGLRRLRRNHRA</sequence>
<name>A0ABY1QXR9_9SPHN</name>
<evidence type="ECO:0000259" key="10">
    <source>
        <dbReference type="PROSITE" id="PS50263"/>
    </source>
</evidence>
<dbReference type="PROSITE" id="PS50263">
    <property type="entry name" value="CN_HYDROLASE"/>
    <property type="match status" value="1"/>
</dbReference>
<comment type="similarity">
    <text evidence="2 9">Belongs to the CN hydrolase family. Apolipoprotein N-acyltransferase subfamily.</text>
</comment>